<dbReference type="EMBL" id="REGN01005627">
    <property type="protein sequence ID" value="RNA12727.1"/>
    <property type="molecule type" value="Genomic_DNA"/>
</dbReference>
<sequence>MATLLLGWHTGLGRISRGFLAPLATAATAVACLAGSGTGAIGLTGAGNGGGAGAAVLAEAAGSVQDDEAVLELEAALVLDMGGTRMAVPDDVMMKPPWFMLGMELSGAFGWLGLAWSSLVDSLSDVSFDDDELFKLDDDESFFSSSELRCSSSIIFSLSSSNSLNFCSCSNTELISDDWSAAPAELDIRSARAPDTLPSLGFSLKLDDILLYFHSEQTKIGSLDHFAWTHYPWTDRQTHTQRDTWRERETWQLCSSTRIIHSLAHSSLSYTYDQMENKN</sequence>
<proteinExistence type="predicted"/>
<name>A0A3M7QMQ1_BRAPC</name>
<dbReference type="Proteomes" id="UP000276133">
    <property type="component" value="Unassembled WGS sequence"/>
</dbReference>
<comment type="caution">
    <text evidence="1">The sequence shown here is derived from an EMBL/GenBank/DDBJ whole genome shotgun (WGS) entry which is preliminary data.</text>
</comment>
<reference evidence="1 2" key="1">
    <citation type="journal article" date="2018" name="Sci. Rep.">
        <title>Genomic signatures of local adaptation to the degree of environmental predictability in rotifers.</title>
        <authorList>
            <person name="Franch-Gras L."/>
            <person name="Hahn C."/>
            <person name="Garcia-Roger E.M."/>
            <person name="Carmona M.J."/>
            <person name="Serra M."/>
            <person name="Gomez A."/>
        </authorList>
    </citation>
    <scope>NUCLEOTIDE SEQUENCE [LARGE SCALE GENOMIC DNA]</scope>
    <source>
        <strain evidence="1">HYR1</strain>
    </source>
</reference>
<keyword evidence="2" id="KW-1185">Reference proteome</keyword>
<gene>
    <name evidence="1" type="ORF">BpHYR1_032833</name>
</gene>
<protein>
    <submittedName>
        <fullName evidence="1">Uncharacterized protein</fullName>
    </submittedName>
</protein>
<dbReference type="AlphaFoldDB" id="A0A3M7QMQ1"/>
<evidence type="ECO:0000313" key="1">
    <source>
        <dbReference type="EMBL" id="RNA12727.1"/>
    </source>
</evidence>
<accession>A0A3M7QMQ1</accession>
<evidence type="ECO:0000313" key="2">
    <source>
        <dbReference type="Proteomes" id="UP000276133"/>
    </source>
</evidence>
<organism evidence="1 2">
    <name type="scientific">Brachionus plicatilis</name>
    <name type="common">Marine rotifer</name>
    <name type="synonym">Brachionus muelleri</name>
    <dbReference type="NCBI Taxonomy" id="10195"/>
    <lineage>
        <taxon>Eukaryota</taxon>
        <taxon>Metazoa</taxon>
        <taxon>Spiralia</taxon>
        <taxon>Gnathifera</taxon>
        <taxon>Rotifera</taxon>
        <taxon>Eurotatoria</taxon>
        <taxon>Monogononta</taxon>
        <taxon>Pseudotrocha</taxon>
        <taxon>Ploima</taxon>
        <taxon>Brachionidae</taxon>
        <taxon>Brachionus</taxon>
    </lineage>
</organism>